<evidence type="ECO:0000256" key="8">
    <source>
        <dbReference type="SAM" id="Phobius"/>
    </source>
</evidence>
<keyword evidence="5 8" id="KW-1133">Transmembrane helix</keyword>
<organism evidence="9 10">
    <name type="scientific">Stigmatella ashevillensis</name>
    <dbReference type="NCBI Taxonomy" id="2995309"/>
    <lineage>
        <taxon>Bacteria</taxon>
        <taxon>Pseudomonadati</taxon>
        <taxon>Myxococcota</taxon>
        <taxon>Myxococcia</taxon>
        <taxon>Myxococcales</taxon>
        <taxon>Cystobacterineae</taxon>
        <taxon>Archangiaceae</taxon>
        <taxon>Stigmatella</taxon>
    </lineage>
</organism>
<comment type="subcellular location">
    <subcellularLocation>
        <location evidence="1">Cell membrane</location>
        <topology evidence="1">Multi-pass membrane protein</topology>
    </subcellularLocation>
</comment>
<dbReference type="RefSeq" id="WP_272136437.1">
    <property type="nucleotide sequence ID" value="NZ_JAQNDM010000002.1"/>
</dbReference>
<sequence length="393" mass="41925">MAAADTLSVEARPASKAPQWAFWALMLVLVVMAAVLGQHPRRGVDFRVYLLAAERFLMGSDLYPVSDGVMPFKYAPLTAPLFLPFTVLPARVAAALWNLGLVAALVAVARLTSRPALSGEDREAWPWAPVLATLALIPALRLEFFYGQVDAVLLLLLALTAVGAEKGRTWGPAVAFAVSVLLKPPAALLALFLVSRRHWRVLAASVGVGLVLMVPALARYGLEGLLAQTHDWLDTLARTTPPWALGANAQGLPTLLLSLMVPSEPMPSGAAISLAQALALAVFVGVLAWSRPGPLALFALCCLGVTLLSPLAWRANFVMAWPLLRLAAEKRTWGGLALVALAGLVGIVSSEFVIGEEPAHQLLLWRPYALVFTALMLWASWVSRRGAAVPVPS</sequence>
<proteinExistence type="inferred from homology"/>
<dbReference type="EMBL" id="JAQNDM010000002">
    <property type="protein sequence ID" value="MDC0708513.1"/>
    <property type="molecule type" value="Genomic_DNA"/>
</dbReference>
<dbReference type="Pfam" id="PF09594">
    <property type="entry name" value="GT87"/>
    <property type="match status" value="1"/>
</dbReference>
<feature type="transmembrane region" description="Helical" evidence="8">
    <location>
        <begin position="201"/>
        <end position="222"/>
    </location>
</feature>
<protein>
    <submittedName>
        <fullName evidence="9">Glycosyltransferase family 87 protein</fullName>
    </submittedName>
</protein>
<evidence type="ECO:0000256" key="1">
    <source>
        <dbReference type="ARBA" id="ARBA00004651"/>
    </source>
</evidence>
<keyword evidence="4 8" id="KW-0812">Transmembrane</keyword>
<comment type="caution">
    <text evidence="9">The sequence shown here is derived from an EMBL/GenBank/DDBJ whole genome shotgun (WGS) entry which is preliminary data.</text>
</comment>
<keyword evidence="2" id="KW-1003">Cell membrane</keyword>
<keyword evidence="6 8" id="KW-0472">Membrane</keyword>
<evidence type="ECO:0000256" key="2">
    <source>
        <dbReference type="ARBA" id="ARBA00022475"/>
    </source>
</evidence>
<feature type="transmembrane region" description="Helical" evidence="8">
    <location>
        <begin position="170"/>
        <end position="194"/>
    </location>
</feature>
<accession>A0ABT5D6M3</accession>
<name>A0ABT5D6M3_9BACT</name>
<feature type="transmembrane region" description="Helical" evidence="8">
    <location>
        <begin position="92"/>
        <end position="112"/>
    </location>
</feature>
<evidence type="ECO:0000256" key="5">
    <source>
        <dbReference type="ARBA" id="ARBA00022989"/>
    </source>
</evidence>
<reference evidence="9 10" key="1">
    <citation type="submission" date="2022-11" db="EMBL/GenBank/DDBJ databases">
        <title>Minimal conservation of predation-associated metabolite biosynthetic gene clusters underscores biosynthetic potential of Myxococcota including descriptions for ten novel species: Archangium lansinium sp. nov., Myxococcus landrumus sp. nov., Nannocystis bai.</title>
        <authorList>
            <person name="Ahearne A."/>
            <person name="Stevens C."/>
            <person name="Dowd S."/>
        </authorList>
    </citation>
    <scope>NUCLEOTIDE SEQUENCE [LARGE SCALE GENOMIC DNA]</scope>
    <source>
        <strain evidence="9 10">NCWAL01</strain>
    </source>
</reference>
<feature type="transmembrane region" description="Helical" evidence="8">
    <location>
        <begin position="333"/>
        <end position="353"/>
    </location>
</feature>
<evidence type="ECO:0000313" key="10">
    <source>
        <dbReference type="Proteomes" id="UP001221838"/>
    </source>
</evidence>
<evidence type="ECO:0000256" key="4">
    <source>
        <dbReference type="ARBA" id="ARBA00022692"/>
    </source>
</evidence>
<dbReference type="InterPro" id="IPR018584">
    <property type="entry name" value="GT87"/>
</dbReference>
<keyword evidence="10" id="KW-1185">Reference proteome</keyword>
<feature type="transmembrane region" description="Helical" evidence="8">
    <location>
        <begin position="365"/>
        <end position="383"/>
    </location>
</feature>
<evidence type="ECO:0000256" key="7">
    <source>
        <dbReference type="ARBA" id="ARBA00024033"/>
    </source>
</evidence>
<keyword evidence="3" id="KW-0808">Transferase</keyword>
<evidence type="ECO:0000313" key="9">
    <source>
        <dbReference type="EMBL" id="MDC0708513.1"/>
    </source>
</evidence>
<evidence type="ECO:0000256" key="3">
    <source>
        <dbReference type="ARBA" id="ARBA00022679"/>
    </source>
</evidence>
<gene>
    <name evidence="9" type="ORF">POL68_08535</name>
</gene>
<feature type="transmembrane region" description="Helical" evidence="8">
    <location>
        <begin position="268"/>
        <end position="289"/>
    </location>
</feature>
<evidence type="ECO:0000256" key="6">
    <source>
        <dbReference type="ARBA" id="ARBA00023136"/>
    </source>
</evidence>
<feature type="transmembrane region" description="Helical" evidence="8">
    <location>
        <begin position="295"/>
        <end position="313"/>
    </location>
</feature>
<comment type="similarity">
    <text evidence="7">Belongs to the glycosyltransferase 87 family.</text>
</comment>
<dbReference type="Proteomes" id="UP001221838">
    <property type="component" value="Unassembled WGS sequence"/>
</dbReference>
<feature type="transmembrane region" description="Helical" evidence="8">
    <location>
        <begin position="20"/>
        <end position="37"/>
    </location>
</feature>
<feature type="transmembrane region" description="Helical" evidence="8">
    <location>
        <begin position="145"/>
        <end position="164"/>
    </location>
</feature>